<feature type="compositionally biased region" description="Polar residues" evidence="1">
    <location>
        <begin position="1"/>
        <end position="23"/>
    </location>
</feature>
<organism evidence="2 3">
    <name type="scientific">Coptis chinensis</name>
    <dbReference type="NCBI Taxonomy" id="261450"/>
    <lineage>
        <taxon>Eukaryota</taxon>
        <taxon>Viridiplantae</taxon>
        <taxon>Streptophyta</taxon>
        <taxon>Embryophyta</taxon>
        <taxon>Tracheophyta</taxon>
        <taxon>Spermatophyta</taxon>
        <taxon>Magnoliopsida</taxon>
        <taxon>Ranunculales</taxon>
        <taxon>Ranunculaceae</taxon>
        <taxon>Coptidoideae</taxon>
        <taxon>Coptis</taxon>
    </lineage>
</organism>
<protein>
    <submittedName>
        <fullName evidence="2">Uncharacterized protein</fullName>
    </submittedName>
</protein>
<gene>
    <name evidence="2" type="ORF">IFM89_001646</name>
</gene>
<dbReference type="EMBL" id="JADFTS010000006">
    <property type="protein sequence ID" value="KAF9599700.1"/>
    <property type="molecule type" value="Genomic_DNA"/>
</dbReference>
<keyword evidence="3" id="KW-1185">Reference proteome</keyword>
<name>A0A835HI47_9MAGN</name>
<dbReference type="OrthoDB" id="1069523at2759"/>
<evidence type="ECO:0000256" key="1">
    <source>
        <dbReference type="SAM" id="MobiDB-lite"/>
    </source>
</evidence>
<accession>A0A835HI47</accession>
<evidence type="ECO:0000313" key="2">
    <source>
        <dbReference type="EMBL" id="KAF9599700.1"/>
    </source>
</evidence>
<dbReference type="Proteomes" id="UP000631114">
    <property type="component" value="Unassembled WGS sequence"/>
</dbReference>
<evidence type="ECO:0000313" key="3">
    <source>
        <dbReference type="Proteomes" id="UP000631114"/>
    </source>
</evidence>
<sequence>MGCNSTRSQQVLRISQSIRSSTSKWDDHAKSGGVPYEIESETLDTVGRFDVIDGYDCLRDSGVNGSVGKQGLNHASIWDVVARFLKPILHGQ</sequence>
<dbReference type="AlphaFoldDB" id="A0A835HI47"/>
<feature type="region of interest" description="Disordered" evidence="1">
    <location>
        <begin position="1"/>
        <end position="31"/>
    </location>
</feature>
<reference evidence="2 3" key="1">
    <citation type="submission" date="2020-10" db="EMBL/GenBank/DDBJ databases">
        <title>The Coptis chinensis genome and diversification of protoberbering-type alkaloids.</title>
        <authorList>
            <person name="Wang B."/>
            <person name="Shu S."/>
            <person name="Song C."/>
            <person name="Liu Y."/>
        </authorList>
    </citation>
    <scope>NUCLEOTIDE SEQUENCE [LARGE SCALE GENOMIC DNA]</scope>
    <source>
        <strain evidence="2">HL-2020</strain>
        <tissue evidence="2">Leaf</tissue>
    </source>
</reference>
<proteinExistence type="predicted"/>
<comment type="caution">
    <text evidence="2">The sequence shown here is derived from an EMBL/GenBank/DDBJ whole genome shotgun (WGS) entry which is preliminary data.</text>
</comment>